<dbReference type="InterPro" id="IPR011043">
    <property type="entry name" value="Gal_Oxase/kelch_b-propeller"/>
</dbReference>
<feature type="domain" description="RING-type" evidence="4">
    <location>
        <begin position="446"/>
        <end position="487"/>
    </location>
</feature>
<dbReference type="Gene3D" id="3.30.40.10">
    <property type="entry name" value="Zinc/RING finger domain, C3HC4 (zinc finger)"/>
    <property type="match status" value="1"/>
</dbReference>
<dbReference type="Gene3D" id="2.120.10.80">
    <property type="entry name" value="Kelch-type beta propeller"/>
    <property type="match status" value="2"/>
</dbReference>
<evidence type="ECO:0000256" key="3">
    <source>
        <dbReference type="SAM" id="SignalP"/>
    </source>
</evidence>
<gene>
    <name evidence="5" type="ORF">Ae201684_003479</name>
</gene>
<feature type="transmembrane region" description="Helical" evidence="2">
    <location>
        <begin position="379"/>
        <end position="401"/>
    </location>
</feature>
<dbReference type="SUPFAM" id="SSF117281">
    <property type="entry name" value="Kelch motif"/>
    <property type="match status" value="1"/>
</dbReference>
<dbReference type="VEuPathDB" id="FungiDB:AeMF1_010589"/>
<dbReference type="SMART" id="SM00184">
    <property type="entry name" value="RING"/>
    <property type="match status" value="1"/>
</dbReference>
<dbReference type="Pfam" id="PF13639">
    <property type="entry name" value="zf-RING_2"/>
    <property type="match status" value="1"/>
</dbReference>
<evidence type="ECO:0000256" key="2">
    <source>
        <dbReference type="SAM" id="Phobius"/>
    </source>
</evidence>
<organism evidence="5 6">
    <name type="scientific">Aphanomyces euteiches</name>
    <dbReference type="NCBI Taxonomy" id="100861"/>
    <lineage>
        <taxon>Eukaryota</taxon>
        <taxon>Sar</taxon>
        <taxon>Stramenopiles</taxon>
        <taxon>Oomycota</taxon>
        <taxon>Saprolegniomycetes</taxon>
        <taxon>Saprolegniales</taxon>
        <taxon>Verrucalvaceae</taxon>
        <taxon>Aphanomyces</taxon>
    </lineage>
</organism>
<dbReference type="InterPro" id="IPR013083">
    <property type="entry name" value="Znf_RING/FYVE/PHD"/>
</dbReference>
<dbReference type="CDD" id="cd16454">
    <property type="entry name" value="RING-H2_PA-TM-RING"/>
    <property type="match status" value="1"/>
</dbReference>
<dbReference type="InterPro" id="IPR015915">
    <property type="entry name" value="Kelch-typ_b-propeller"/>
</dbReference>
<dbReference type="PROSITE" id="PS50089">
    <property type="entry name" value="ZF_RING_2"/>
    <property type="match status" value="1"/>
</dbReference>
<keyword evidence="6" id="KW-1185">Reference proteome</keyword>
<keyword evidence="1" id="KW-0479">Metal-binding</keyword>
<dbReference type="EMBL" id="VJMJ01000037">
    <property type="protein sequence ID" value="KAF0741369.1"/>
    <property type="molecule type" value="Genomic_DNA"/>
</dbReference>
<proteinExistence type="predicted"/>
<dbReference type="Proteomes" id="UP000481153">
    <property type="component" value="Unassembled WGS sequence"/>
</dbReference>
<feature type="chain" id="PRO_5026346719" description="RING-type domain-containing protein" evidence="3">
    <location>
        <begin position="20"/>
        <end position="518"/>
    </location>
</feature>
<feature type="signal peptide" evidence="3">
    <location>
        <begin position="1"/>
        <end position="19"/>
    </location>
</feature>
<evidence type="ECO:0000259" key="4">
    <source>
        <dbReference type="PROSITE" id="PS50089"/>
    </source>
</evidence>
<dbReference type="InterPro" id="IPR001841">
    <property type="entry name" value="Znf_RING"/>
</dbReference>
<evidence type="ECO:0000313" key="5">
    <source>
        <dbReference type="EMBL" id="KAF0741369.1"/>
    </source>
</evidence>
<dbReference type="Pfam" id="PF24681">
    <property type="entry name" value="Kelch_KLHDC2_KLHL20_DRC7"/>
    <property type="match status" value="1"/>
</dbReference>
<comment type="caution">
    <text evidence="5">The sequence shown here is derived from an EMBL/GenBank/DDBJ whole genome shotgun (WGS) entry which is preliminary data.</text>
</comment>
<evidence type="ECO:0000256" key="1">
    <source>
        <dbReference type="PROSITE-ProRule" id="PRU00175"/>
    </source>
</evidence>
<keyword evidence="2" id="KW-0812">Transmembrane</keyword>
<keyword evidence="3" id="KW-0732">Signal</keyword>
<dbReference type="SUPFAM" id="SSF50965">
    <property type="entry name" value="Galactose oxidase, central domain"/>
    <property type="match status" value="1"/>
</dbReference>
<accession>A0A6G0XMC1</accession>
<name>A0A6G0XMC1_9STRA</name>
<reference evidence="5 6" key="1">
    <citation type="submission" date="2019-07" db="EMBL/GenBank/DDBJ databases">
        <title>Genomics analysis of Aphanomyces spp. identifies a new class of oomycete effector associated with host adaptation.</title>
        <authorList>
            <person name="Gaulin E."/>
        </authorList>
    </citation>
    <scope>NUCLEOTIDE SEQUENCE [LARGE SCALE GENOMIC DNA]</scope>
    <source>
        <strain evidence="5 6">ATCC 201684</strain>
    </source>
</reference>
<evidence type="ECO:0000313" key="6">
    <source>
        <dbReference type="Proteomes" id="UP000481153"/>
    </source>
</evidence>
<keyword evidence="1" id="KW-0862">Zinc</keyword>
<keyword evidence="2" id="KW-1133">Transmembrane helix</keyword>
<dbReference type="SUPFAM" id="SSF57850">
    <property type="entry name" value="RING/U-box"/>
    <property type="match status" value="1"/>
</dbReference>
<protein>
    <recommendedName>
        <fullName evidence="4">RING-type domain-containing protein</fullName>
    </recommendedName>
</protein>
<dbReference type="PANTHER" id="PTHR23244:SF456">
    <property type="entry name" value="MULTIPLE EPIDERMAL GROWTH FACTOR-LIKE DOMAINS PROTEIN 8"/>
    <property type="match status" value="1"/>
</dbReference>
<dbReference type="PANTHER" id="PTHR23244">
    <property type="entry name" value="KELCH REPEAT DOMAIN"/>
    <property type="match status" value="1"/>
</dbReference>
<keyword evidence="1" id="KW-0863">Zinc-finger</keyword>
<dbReference type="AlphaFoldDB" id="A0A6G0XMC1"/>
<sequence>MVGCTCVAIVASLLPLATGSATWKRLAPTSSDGPDAREATILEVVGDAAYIYGGSGDGDGNVFDDTWKFDIVQQKWSILQQQPSPGLRFAHSSAARPAMHEIYVFGGTILNMSILGADYTQTNDLWKLDTVTEKWSQVQLATPVAPIPRSEATAVAVGNDSLVVFGGVVVPTNNSYPIDLNDLWSFSYDAKTWTQLGSTKKLDAPLTRFSHASTTLTVDGVLYVAVFSGRHITNDGWTILNDAWMFPLSEDAPQVWTELNAYPPFDRIFTQVLTSPSGVWTFGGLNFVGHNQDSPIAYADTIYAPSDNLPQLDLLYDYAVDLSTISARYNHRMALWHGHLIVYGGNFQSCLGDLWLRNSSFLPSDPSPYITNPATLSSIMFLFVTFLVLFFTSIFLIAYMYRRYRRHNGSRRTAHVVRPRGLSQEQINHFELVKFSPLTPPTDEMCPICLIEYASDDELRQLPCMHRYHPPCIDEWLKKNQTCPMCKRDVTASEEDPPVPSSPTVLPPIVIDRALLDE</sequence>
<dbReference type="GO" id="GO:0008270">
    <property type="term" value="F:zinc ion binding"/>
    <property type="evidence" value="ECO:0007669"/>
    <property type="project" value="UniProtKB-KW"/>
</dbReference>
<keyword evidence="2" id="KW-0472">Membrane</keyword>